<organism evidence="1 2">
    <name type="scientific">Obba rivulosa</name>
    <dbReference type="NCBI Taxonomy" id="1052685"/>
    <lineage>
        <taxon>Eukaryota</taxon>
        <taxon>Fungi</taxon>
        <taxon>Dikarya</taxon>
        <taxon>Basidiomycota</taxon>
        <taxon>Agaricomycotina</taxon>
        <taxon>Agaricomycetes</taxon>
        <taxon>Polyporales</taxon>
        <taxon>Gelatoporiaceae</taxon>
        <taxon>Obba</taxon>
    </lineage>
</organism>
<sequence length="266" mass="30841">MRRVNCSPRNQSTWNIYTLELYWGHPNVLPLLALLRKVLPRIEHLGLVLDIDNSNLAVRREYELDSYYVLSDESNGKADHGAANKTSQRTKKRQARFMDGAFDKKDRLDEDEAHEFLVKELRDTSAWSPAPNFEHVGIRIVVQSQADIAISALDRIISLLTPRISLVFCIDLRQLMSRDADDPLFDLVKMDACLADPLDSWRRTYIFVMLEIRWPTWKHFGPWTCLMKPSFLCERLYHLRGFGLPLGGIWASVRFLQPSSVQGPWR</sequence>
<keyword evidence="2" id="KW-1185">Reference proteome</keyword>
<evidence type="ECO:0000313" key="2">
    <source>
        <dbReference type="Proteomes" id="UP000250043"/>
    </source>
</evidence>
<accession>A0A8E2DKK2</accession>
<dbReference type="AlphaFoldDB" id="A0A8E2DKK2"/>
<dbReference type="Proteomes" id="UP000250043">
    <property type="component" value="Unassembled WGS sequence"/>
</dbReference>
<dbReference type="EMBL" id="KV722557">
    <property type="protein sequence ID" value="OCH85888.1"/>
    <property type="molecule type" value="Genomic_DNA"/>
</dbReference>
<protein>
    <submittedName>
        <fullName evidence="1">Uncharacterized protein</fullName>
    </submittedName>
</protein>
<proteinExistence type="predicted"/>
<evidence type="ECO:0000313" key="1">
    <source>
        <dbReference type="EMBL" id="OCH85888.1"/>
    </source>
</evidence>
<name>A0A8E2DKK2_9APHY</name>
<gene>
    <name evidence="1" type="ORF">OBBRIDRAFT_797725</name>
</gene>
<reference evidence="1 2" key="1">
    <citation type="submission" date="2016-07" db="EMBL/GenBank/DDBJ databases">
        <title>Draft genome of the white-rot fungus Obba rivulosa 3A-2.</title>
        <authorList>
            <consortium name="DOE Joint Genome Institute"/>
            <person name="Miettinen O."/>
            <person name="Riley R."/>
            <person name="Acob R."/>
            <person name="Barry K."/>
            <person name="Cullen D."/>
            <person name="De Vries R."/>
            <person name="Hainaut M."/>
            <person name="Hatakka A."/>
            <person name="Henrissat B."/>
            <person name="Hilden K."/>
            <person name="Kuo R."/>
            <person name="Labutti K."/>
            <person name="Lipzen A."/>
            <person name="Makela M.R."/>
            <person name="Sandor L."/>
            <person name="Spatafora J.W."/>
            <person name="Grigoriev I.V."/>
            <person name="Hibbett D.S."/>
        </authorList>
    </citation>
    <scope>NUCLEOTIDE SEQUENCE [LARGE SCALE GENOMIC DNA]</scope>
    <source>
        <strain evidence="1 2">3A-2</strain>
    </source>
</reference>